<gene>
    <name evidence="2" type="ORF">V1477_012764</name>
</gene>
<organism evidence="2 3">
    <name type="scientific">Vespula maculifrons</name>
    <name type="common">Eastern yellow jacket</name>
    <name type="synonym">Wasp</name>
    <dbReference type="NCBI Taxonomy" id="7453"/>
    <lineage>
        <taxon>Eukaryota</taxon>
        <taxon>Metazoa</taxon>
        <taxon>Ecdysozoa</taxon>
        <taxon>Arthropoda</taxon>
        <taxon>Hexapoda</taxon>
        <taxon>Insecta</taxon>
        <taxon>Pterygota</taxon>
        <taxon>Neoptera</taxon>
        <taxon>Endopterygota</taxon>
        <taxon>Hymenoptera</taxon>
        <taxon>Apocrita</taxon>
        <taxon>Aculeata</taxon>
        <taxon>Vespoidea</taxon>
        <taxon>Vespidae</taxon>
        <taxon>Vespinae</taxon>
        <taxon>Vespula</taxon>
    </lineage>
</organism>
<keyword evidence="3" id="KW-1185">Reference proteome</keyword>
<reference evidence="2 3" key="1">
    <citation type="journal article" date="2024" name="Ann. Entomol. Soc. Am.">
        <title>Genomic analyses of the southern and eastern yellowjacket wasps (Hymenoptera: Vespidae) reveal evolutionary signatures of social life.</title>
        <authorList>
            <person name="Catto M.A."/>
            <person name="Caine P.B."/>
            <person name="Orr S.E."/>
            <person name="Hunt B.G."/>
            <person name="Goodisman M.A.D."/>
        </authorList>
    </citation>
    <scope>NUCLEOTIDE SEQUENCE [LARGE SCALE GENOMIC DNA]</scope>
    <source>
        <strain evidence="2">232</strain>
        <tissue evidence="2">Head and thorax</tissue>
    </source>
</reference>
<protein>
    <submittedName>
        <fullName evidence="2">Uncharacterized protein</fullName>
    </submittedName>
</protein>
<feature type="compositionally biased region" description="Pro residues" evidence="1">
    <location>
        <begin position="84"/>
        <end position="103"/>
    </location>
</feature>
<name>A0ABD2BUJ7_VESMC</name>
<proteinExistence type="predicted"/>
<comment type="caution">
    <text evidence="2">The sequence shown here is derived from an EMBL/GenBank/DDBJ whole genome shotgun (WGS) entry which is preliminary data.</text>
</comment>
<evidence type="ECO:0000313" key="3">
    <source>
        <dbReference type="Proteomes" id="UP001607303"/>
    </source>
</evidence>
<dbReference type="Proteomes" id="UP001607303">
    <property type="component" value="Unassembled WGS sequence"/>
</dbReference>
<dbReference type="EMBL" id="JAYRBN010000066">
    <property type="protein sequence ID" value="KAL2736255.1"/>
    <property type="molecule type" value="Genomic_DNA"/>
</dbReference>
<feature type="region of interest" description="Disordered" evidence="1">
    <location>
        <begin position="28"/>
        <end position="51"/>
    </location>
</feature>
<accession>A0ABD2BUJ7</accession>
<feature type="region of interest" description="Disordered" evidence="1">
    <location>
        <begin position="79"/>
        <end position="103"/>
    </location>
</feature>
<evidence type="ECO:0000256" key="1">
    <source>
        <dbReference type="SAM" id="MobiDB-lite"/>
    </source>
</evidence>
<dbReference type="AlphaFoldDB" id="A0ABD2BUJ7"/>
<evidence type="ECO:0000313" key="2">
    <source>
        <dbReference type="EMBL" id="KAL2736255.1"/>
    </source>
</evidence>
<sequence>MAPLFKVHAYPKREWEILRSHVKLWNKMKEEEKEEEEEEEETRQKRIEKPSPAAALHSYLASSITYFIFPQNCPIFLTTMPTSPHTPPPPPTPLLPPPSTLLL</sequence>
<feature type="compositionally biased region" description="Acidic residues" evidence="1">
    <location>
        <begin position="32"/>
        <end position="41"/>
    </location>
</feature>